<dbReference type="AlphaFoldDB" id="A0A3L6QBU6"/>
<dbReference type="PANTHER" id="PTHR35166:SF15">
    <property type="entry name" value="OS05G0193700 PROTEIN"/>
    <property type="match status" value="1"/>
</dbReference>
<organism evidence="2 3">
    <name type="scientific">Panicum miliaceum</name>
    <name type="common">Proso millet</name>
    <name type="synonym">Broomcorn millet</name>
    <dbReference type="NCBI Taxonomy" id="4540"/>
    <lineage>
        <taxon>Eukaryota</taxon>
        <taxon>Viridiplantae</taxon>
        <taxon>Streptophyta</taxon>
        <taxon>Embryophyta</taxon>
        <taxon>Tracheophyta</taxon>
        <taxon>Spermatophyta</taxon>
        <taxon>Magnoliopsida</taxon>
        <taxon>Liliopsida</taxon>
        <taxon>Poales</taxon>
        <taxon>Poaceae</taxon>
        <taxon>PACMAD clade</taxon>
        <taxon>Panicoideae</taxon>
        <taxon>Panicodae</taxon>
        <taxon>Paniceae</taxon>
        <taxon>Panicinae</taxon>
        <taxon>Panicum</taxon>
        <taxon>Panicum sect. Panicum</taxon>
    </lineage>
</organism>
<dbReference type="Proteomes" id="UP000275267">
    <property type="component" value="Unassembled WGS sequence"/>
</dbReference>
<accession>A0A3L6QBU6</accession>
<keyword evidence="3" id="KW-1185">Reference proteome</keyword>
<feature type="region of interest" description="Disordered" evidence="1">
    <location>
        <begin position="1"/>
        <end position="62"/>
    </location>
</feature>
<evidence type="ECO:0000256" key="1">
    <source>
        <dbReference type="SAM" id="MobiDB-lite"/>
    </source>
</evidence>
<dbReference type="PANTHER" id="PTHR35166">
    <property type="entry name" value="OS05G0193700 PROTEIN-RELATED"/>
    <property type="match status" value="1"/>
</dbReference>
<name>A0A3L6QBU6_PANMI</name>
<feature type="compositionally biased region" description="Basic and acidic residues" evidence="1">
    <location>
        <begin position="27"/>
        <end position="42"/>
    </location>
</feature>
<sequence length="228" mass="25693">MAGVECEPKVTHSKRKAESLSAEECSLEERASKRIDCSEAEKGPAAPVVAGGEGEEAPAKKMWRLPREEVNGILSQSNEPVDPEIRALKRANPSLVPSPEEKDEYMAWVRREYASKGFVEVDYVYFGQRAEAIRLSNEARVEVFKDYDLSSDSEDDYAWKLVKRKELLGTKELKTPTFNWEELDLSKVEDNGFNVPFTESLIWNASLTVLQANSIKSAGLCHENWAFT</sequence>
<evidence type="ECO:0000313" key="3">
    <source>
        <dbReference type="Proteomes" id="UP000275267"/>
    </source>
</evidence>
<reference evidence="3" key="1">
    <citation type="journal article" date="2019" name="Nat. Commun.">
        <title>The genome of broomcorn millet.</title>
        <authorList>
            <person name="Zou C."/>
            <person name="Miki D."/>
            <person name="Li D."/>
            <person name="Tang Q."/>
            <person name="Xiao L."/>
            <person name="Rajput S."/>
            <person name="Deng P."/>
            <person name="Jia W."/>
            <person name="Huang R."/>
            <person name="Zhang M."/>
            <person name="Sun Y."/>
            <person name="Hu J."/>
            <person name="Fu X."/>
            <person name="Schnable P.S."/>
            <person name="Li F."/>
            <person name="Zhang H."/>
            <person name="Feng B."/>
            <person name="Zhu X."/>
            <person name="Liu R."/>
            <person name="Schnable J.C."/>
            <person name="Zhu J.-K."/>
            <person name="Zhang H."/>
        </authorList>
    </citation>
    <scope>NUCLEOTIDE SEQUENCE [LARGE SCALE GENOMIC DNA]</scope>
</reference>
<dbReference type="EMBL" id="PQIB02000012">
    <property type="protein sequence ID" value="RLM78181.1"/>
    <property type="molecule type" value="Genomic_DNA"/>
</dbReference>
<feature type="compositionally biased region" description="Basic and acidic residues" evidence="1">
    <location>
        <begin position="1"/>
        <end position="10"/>
    </location>
</feature>
<dbReference type="OrthoDB" id="687234at2759"/>
<protein>
    <submittedName>
        <fullName evidence="2">Uncharacterized protein</fullName>
    </submittedName>
</protein>
<comment type="caution">
    <text evidence="2">The sequence shown here is derived from an EMBL/GenBank/DDBJ whole genome shotgun (WGS) entry which is preliminary data.</text>
</comment>
<gene>
    <name evidence="2" type="ORF">C2845_PM12G15260</name>
</gene>
<proteinExistence type="predicted"/>
<evidence type="ECO:0000313" key="2">
    <source>
        <dbReference type="EMBL" id="RLM78181.1"/>
    </source>
</evidence>